<sequence>MRDHSNHIQLTREQAVEQMLARLGDGFGWGDVAADGPQDAESHRREVGRKLAETVPVADAVDRVLAYDVRAQCDVPSCLTCGMDSIAVHWRDFEGLEPGALPDTSGWVRGVDWEFANTGVAMPEGFDAAIVVEHVRVACDEQHVSIDAAPSRRFAGTRPAGGQMKRLDVIAEAGSLVTADLAARIASGNNAVVPVVRKPRVAFIPTGNELVPPGVPFNPDKPQAFAARGKNFETNSILVRAKVEAWGGEFVPFDIVRDARDAIRQAIERACEMADIVVLNAGSSKGSDDWSCEVMEELGDIICHQTNHGPGHHSSYALVDGVPIVGISGPSGGASFTLNFYLRPLMRMFLGLEPEVPRIPARLAAPFPQGGPGSAPKPEPGEPLPGEARPLEHPPARAASAGPGEPEFFGVKMLSLSVGADGVLEATPLAGRPGSVETRAANAYYLLPSGPGIEPPAVGDVIEVELR</sequence>
<evidence type="ECO:0000256" key="6">
    <source>
        <dbReference type="SAM" id="MobiDB-lite"/>
    </source>
</evidence>
<name>A0A842JGI8_9ACTN</name>
<dbReference type="Gene3D" id="3.90.105.10">
    <property type="entry name" value="Molybdopterin biosynthesis moea protein, domain 2"/>
    <property type="match status" value="1"/>
</dbReference>
<evidence type="ECO:0000256" key="1">
    <source>
        <dbReference type="ARBA" id="ARBA00002901"/>
    </source>
</evidence>
<evidence type="ECO:0000256" key="2">
    <source>
        <dbReference type="ARBA" id="ARBA00010763"/>
    </source>
</evidence>
<keyword evidence="3 5" id="KW-0500">Molybdenum</keyword>
<organism evidence="8 9">
    <name type="scientific">Gordonibacter massiliensis</name>
    <name type="common">ex Traore et al. 2017</name>
    <dbReference type="NCBI Taxonomy" id="1841863"/>
    <lineage>
        <taxon>Bacteria</taxon>
        <taxon>Bacillati</taxon>
        <taxon>Actinomycetota</taxon>
        <taxon>Coriobacteriia</taxon>
        <taxon>Eggerthellales</taxon>
        <taxon>Eggerthellaceae</taxon>
        <taxon>Gordonibacter</taxon>
    </lineage>
</organism>
<dbReference type="GO" id="GO:0061599">
    <property type="term" value="F:molybdopterin molybdotransferase activity"/>
    <property type="evidence" value="ECO:0007669"/>
    <property type="project" value="UniProtKB-UniRule"/>
</dbReference>
<keyword evidence="9" id="KW-1185">Reference proteome</keyword>
<dbReference type="InterPro" id="IPR038987">
    <property type="entry name" value="MoeA-like"/>
</dbReference>
<proteinExistence type="inferred from homology"/>
<dbReference type="Pfam" id="PF00994">
    <property type="entry name" value="MoCF_biosynth"/>
    <property type="match status" value="1"/>
</dbReference>
<accession>A0A842JGI8</accession>
<evidence type="ECO:0000313" key="8">
    <source>
        <dbReference type="EMBL" id="MBC2889018.1"/>
    </source>
</evidence>
<comment type="similarity">
    <text evidence="2 5">Belongs to the MoeA family.</text>
</comment>
<evidence type="ECO:0000256" key="3">
    <source>
        <dbReference type="ARBA" id="ARBA00022505"/>
    </source>
</evidence>
<feature type="region of interest" description="Disordered" evidence="6">
    <location>
        <begin position="363"/>
        <end position="404"/>
    </location>
</feature>
<dbReference type="SMART" id="SM00852">
    <property type="entry name" value="MoCF_biosynth"/>
    <property type="match status" value="1"/>
</dbReference>
<dbReference type="AlphaFoldDB" id="A0A842JGI8"/>
<dbReference type="RefSeq" id="WP_185904907.1">
    <property type="nucleotide sequence ID" value="NZ_JACMSE010000003.1"/>
</dbReference>
<protein>
    <recommendedName>
        <fullName evidence="5">Molybdopterin molybdenumtransferase</fullName>
        <ecNumber evidence="5">2.10.1.1</ecNumber>
    </recommendedName>
</protein>
<dbReference type="InterPro" id="IPR001453">
    <property type="entry name" value="MoaB/Mog_dom"/>
</dbReference>
<keyword evidence="5" id="KW-0479">Metal-binding</keyword>
<dbReference type="PANTHER" id="PTHR10192:SF5">
    <property type="entry name" value="GEPHYRIN"/>
    <property type="match status" value="1"/>
</dbReference>
<dbReference type="SUPFAM" id="SSF53218">
    <property type="entry name" value="Molybdenum cofactor biosynthesis proteins"/>
    <property type="match status" value="1"/>
</dbReference>
<comment type="catalytic activity">
    <reaction evidence="4">
        <text>adenylyl-molybdopterin + molybdate = Mo-molybdopterin + AMP + H(+)</text>
        <dbReference type="Rhea" id="RHEA:35047"/>
        <dbReference type="ChEBI" id="CHEBI:15378"/>
        <dbReference type="ChEBI" id="CHEBI:36264"/>
        <dbReference type="ChEBI" id="CHEBI:62727"/>
        <dbReference type="ChEBI" id="CHEBI:71302"/>
        <dbReference type="ChEBI" id="CHEBI:456215"/>
        <dbReference type="EC" id="2.10.1.1"/>
    </reaction>
</comment>
<comment type="caution">
    <text evidence="8">The sequence shown here is derived from an EMBL/GenBank/DDBJ whole genome shotgun (WGS) entry which is preliminary data.</text>
</comment>
<dbReference type="GO" id="GO:0046872">
    <property type="term" value="F:metal ion binding"/>
    <property type="evidence" value="ECO:0007669"/>
    <property type="project" value="UniProtKB-UniRule"/>
</dbReference>
<dbReference type="UniPathway" id="UPA00344"/>
<dbReference type="InterPro" id="IPR005110">
    <property type="entry name" value="MoeA_linker/N"/>
</dbReference>
<comment type="function">
    <text evidence="1 5">Catalyzes the insertion of molybdate into adenylated molybdopterin with the concomitant release of AMP.</text>
</comment>
<dbReference type="GO" id="GO:0006777">
    <property type="term" value="P:Mo-molybdopterin cofactor biosynthetic process"/>
    <property type="evidence" value="ECO:0007669"/>
    <property type="project" value="UniProtKB-UniRule"/>
</dbReference>
<keyword evidence="5" id="KW-0460">Magnesium</keyword>
<feature type="domain" description="MoaB/Mog" evidence="7">
    <location>
        <begin position="202"/>
        <end position="348"/>
    </location>
</feature>
<dbReference type="PANTHER" id="PTHR10192">
    <property type="entry name" value="MOLYBDOPTERIN BIOSYNTHESIS PROTEIN"/>
    <property type="match status" value="1"/>
</dbReference>
<dbReference type="InterPro" id="IPR036425">
    <property type="entry name" value="MoaB/Mog-like_dom_sf"/>
</dbReference>
<dbReference type="InterPro" id="IPR036688">
    <property type="entry name" value="MoeA_C_domain_IV_sf"/>
</dbReference>
<dbReference type="Gene3D" id="2.40.340.10">
    <property type="entry name" value="MoeA, C-terminal, domain IV"/>
    <property type="match status" value="1"/>
</dbReference>
<dbReference type="SUPFAM" id="SSF63882">
    <property type="entry name" value="MoeA N-terminal region -like"/>
    <property type="match status" value="1"/>
</dbReference>
<dbReference type="GO" id="GO:0005829">
    <property type="term" value="C:cytosol"/>
    <property type="evidence" value="ECO:0007669"/>
    <property type="project" value="TreeGrafter"/>
</dbReference>
<reference evidence="8 9" key="1">
    <citation type="submission" date="2020-08" db="EMBL/GenBank/DDBJ databases">
        <authorList>
            <person name="Liu C."/>
            <person name="Sun Q."/>
        </authorList>
    </citation>
    <scope>NUCLEOTIDE SEQUENCE [LARGE SCALE GENOMIC DNA]</scope>
    <source>
        <strain evidence="8 9">N22</strain>
    </source>
</reference>
<keyword evidence="5" id="KW-0808">Transferase</keyword>
<dbReference type="EMBL" id="JACMSE010000003">
    <property type="protein sequence ID" value="MBC2889018.1"/>
    <property type="molecule type" value="Genomic_DNA"/>
</dbReference>
<dbReference type="Pfam" id="PF03453">
    <property type="entry name" value="MoeA_N"/>
    <property type="match status" value="1"/>
</dbReference>
<evidence type="ECO:0000259" key="7">
    <source>
        <dbReference type="SMART" id="SM00852"/>
    </source>
</evidence>
<gene>
    <name evidence="8" type="ORF">H7313_06600</name>
</gene>
<comment type="pathway">
    <text evidence="5">Cofactor biosynthesis; molybdopterin biosynthesis.</text>
</comment>
<evidence type="ECO:0000256" key="4">
    <source>
        <dbReference type="ARBA" id="ARBA00047317"/>
    </source>
</evidence>
<dbReference type="Gene3D" id="3.40.980.10">
    <property type="entry name" value="MoaB/Mog-like domain"/>
    <property type="match status" value="1"/>
</dbReference>
<dbReference type="EC" id="2.10.1.1" evidence="5"/>
<dbReference type="Proteomes" id="UP000587396">
    <property type="component" value="Unassembled WGS sequence"/>
</dbReference>
<dbReference type="Gene3D" id="2.170.190.11">
    <property type="entry name" value="Molybdopterin biosynthesis moea protein, domain 3"/>
    <property type="match status" value="1"/>
</dbReference>
<evidence type="ECO:0000313" key="9">
    <source>
        <dbReference type="Proteomes" id="UP000587396"/>
    </source>
</evidence>
<evidence type="ECO:0000256" key="5">
    <source>
        <dbReference type="RuleBase" id="RU365090"/>
    </source>
</evidence>
<dbReference type="InterPro" id="IPR036135">
    <property type="entry name" value="MoeA_linker/N_sf"/>
</dbReference>
<comment type="cofactor">
    <cofactor evidence="5">
        <name>Mg(2+)</name>
        <dbReference type="ChEBI" id="CHEBI:18420"/>
    </cofactor>
</comment>
<keyword evidence="5" id="KW-0501">Molybdenum cofactor biosynthesis</keyword>